<dbReference type="InterPro" id="IPR041589">
    <property type="entry name" value="DNAH3_AAA_lid_1"/>
</dbReference>
<dbReference type="Gene3D" id="1.20.920.30">
    <property type="match status" value="1"/>
</dbReference>
<evidence type="ECO:0000256" key="6">
    <source>
        <dbReference type="ARBA" id="ARBA00022741"/>
    </source>
</evidence>
<feature type="coiled-coil region" evidence="14">
    <location>
        <begin position="627"/>
        <end position="654"/>
    </location>
</feature>
<dbReference type="FunFam" id="1.10.8.710:FF:000003">
    <property type="entry name" value="Dynein axonemal heavy chain 5"/>
    <property type="match status" value="1"/>
</dbReference>
<evidence type="ECO:0000259" key="15">
    <source>
        <dbReference type="SMART" id="SM00382"/>
    </source>
</evidence>
<dbReference type="GO" id="GO:0007018">
    <property type="term" value="P:microtubule-based movement"/>
    <property type="evidence" value="ECO:0007669"/>
    <property type="project" value="InterPro"/>
</dbReference>
<dbReference type="Pfam" id="PF12774">
    <property type="entry name" value="AAA_6"/>
    <property type="match status" value="1"/>
</dbReference>
<dbReference type="InterPro" id="IPR043157">
    <property type="entry name" value="Dynein_AAA1S"/>
</dbReference>
<dbReference type="FunFam" id="3.40.50.300:FF:000044">
    <property type="entry name" value="Dynein heavy chain 5, axonemal"/>
    <property type="match status" value="1"/>
</dbReference>
<evidence type="ECO:0000256" key="13">
    <source>
        <dbReference type="ARBA" id="ARBA00023273"/>
    </source>
</evidence>
<dbReference type="Gene3D" id="1.10.8.720">
    <property type="entry name" value="Region D6 of dynein motor"/>
    <property type="match status" value="1"/>
</dbReference>
<feature type="coiled-coil region" evidence="14">
    <location>
        <begin position="3231"/>
        <end position="3268"/>
    </location>
</feature>
<dbReference type="Pfam" id="PF12775">
    <property type="entry name" value="AAA_7"/>
    <property type="match status" value="1"/>
</dbReference>
<gene>
    <name evidence="17" type="primary">CSON013031</name>
</gene>
<keyword evidence="4" id="KW-0493">Microtubule</keyword>
<dbReference type="Pfam" id="PF17857">
    <property type="entry name" value="AAA_lid_1"/>
    <property type="match status" value="1"/>
</dbReference>
<dbReference type="FunFam" id="1.20.140.100:FF:000003">
    <property type="entry name" value="Dynein, axonemal, heavy chain 5"/>
    <property type="match status" value="1"/>
</dbReference>
<dbReference type="FunFam" id="3.20.180.20:FF:000001">
    <property type="entry name" value="Dynein axonemal heavy chain 5"/>
    <property type="match status" value="1"/>
</dbReference>
<dbReference type="Pfam" id="PF08385">
    <property type="entry name" value="DHC_N1"/>
    <property type="match status" value="1"/>
</dbReference>
<dbReference type="InterPro" id="IPR042228">
    <property type="entry name" value="Dynein_linker_3"/>
</dbReference>
<reference evidence="16" key="1">
    <citation type="submission" date="2018-04" db="EMBL/GenBank/DDBJ databases">
        <authorList>
            <person name="Go L.Y."/>
            <person name="Mitchell J.A."/>
        </authorList>
    </citation>
    <scope>NUCLEOTIDE SEQUENCE</scope>
    <source>
        <tissue evidence="16">Whole organism</tissue>
    </source>
</reference>
<dbReference type="InterPro" id="IPR041658">
    <property type="entry name" value="AAA_lid_11"/>
</dbReference>
<accession>A0A336MB49</accession>
<dbReference type="InterPro" id="IPR024743">
    <property type="entry name" value="Dynein_HC_stalk"/>
</dbReference>
<dbReference type="InterPro" id="IPR042222">
    <property type="entry name" value="Dynein_2_N"/>
</dbReference>
<dbReference type="SMART" id="SM00382">
    <property type="entry name" value="AAA"/>
    <property type="match status" value="3"/>
</dbReference>
<dbReference type="FunFam" id="1.10.287.2620:FF:000001">
    <property type="entry name" value="Cytoplasmic dynein heavy chain 1"/>
    <property type="match status" value="1"/>
</dbReference>
<dbReference type="Pfam" id="PF18199">
    <property type="entry name" value="Dynein_C"/>
    <property type="match status" value="1"/>
</dbReference>
<dbReference type="Gene3D" id="1.10.8.1220">
    <property type="match status" value="1"/>
</dbReference>
<reference evidence="17" key="2">
    <citation type="submission" date="2018-07" db="EMBL/GenBank/DDBJ databases">
        <authorList>
            <person name="Quirk P.G."/>
            <person name="Krulwich T.A."/>
        </authorList>
    </citation>
    <scope>NUCLEOTIDE SEQUENCE</scope>
</reference>
<dbReference type="InterPro" id="IPR035706">
    <property type="entry name" value="AAA_9"/>
</dbReference>
<evidence type="ECO:0000256" key="12">
    <source>
        <dbReference type="ARBA" id="ARBA00023212"/>
    </source>
</evidence>
<dbReference type="Pfam" id="PF03028">
    <property type="entry name" value="Dynein_heavy"/>
    <property type="match status" value="1"/>
</dbReference>
<dbReference type="InterPro" id="IPR003593">
    <property type="entry name" value="AAA+_ATPase"/>
</dbReference>
<dbReference type="FunFam" id="3.40.50.300:FF:000320">
    <property type="entry name" value="Dynein, axonemal, heavy chain 5"/>
    <property type="match status" value="1"/>
</dbReference>
<keyword evidence="11" id="KW-0505">Motor protein</keyword>
<keyword evidence="3" id="KW-0963">Cytoplasm</keyword>
<dbReference type="InterPro" id="IPR041466">
    <property type="entry name" value="Dynein_AAA5_ext"/>
</dbReference>
<keyword evidence="13" id="KW-0966">Cell projection</keyword>
<comment type="subcellular location">
    <subcellularLocation>
        <location evidence="1">Cytoplasm</location>
        <location evidence="1">Cytoskeleton</location>
        <location evidence="1">Cilium axoneme</location>
    </subcellularLocation>
</comment>
<dbReference type="InterPro" id="IPR041228">
    <property type="entry name" value="Dynein_C"/>
</dbReference>
<dbReference type="GO" id="GO:0045505">
    <property type="term" value="F:dynein intermediate chain binding"/>
    <property type="evidence" value="ECO:0007669"/>
    <property type="project" value="InterPro"/>
</dbReference>
<dbReference type="InterPro" id="IPR026983">
    <property type="entry name" value="DHC"/>
</dbReference>
<feature type="coiled-coil region" evidence="14">
    <location>
        <begin position="3452"/>
        <end position="3507"/>
    </location>
</feature>
<keyword evidence="10" id="KW-0969">Cilium</keyword>
<dbReference type="FunFam" id="3.40.50.300:FF:002141">
    <property type="entry name" value="Dynein heavy chain"/>
    <property type="match status" value="1"/>
</dbReference>
<dbReference type="PANTHER" id="PTHR46532">
    <property type="entry name" value="MALE FERTILITY FACTOR KL5"/>
    <property type="match status" value="1"/>
</dbReference>
<dbReference type="InterPro" id="IPR013602">
    <property type="entry name" value="Dynein_heavy_linker"/>
</dbReference>
<dbReference type="FunFam" id="3.40.50.300:FF:000049">
    <property type="entry name" value="Dynein, axonemal, heavy chain 5"/>
    <property type="match status" value="1"/>
</dbReference>
<evidence type="ECO:0000256" key="5">
    <source>
        <dbReference type="ARBA" id="ARBA00022737"/>
    </source>
</evidence>
<dbReference type="Gene3D" id="6.10.140.1060">
    <property type="match status" value="1"/>
</dbReference>
<keyword evidence="5" id="KW-0677">Repeat</keyword>
<evidence type="ECO:0000256" key="9">
    <source>
        <dbReference type="ARBA" id="ARBA00023054"/>
    </source>
</evidence>
<evidence type="ECO:0000256" key="14">
    <source>
        <dbReference type="SAM" id="Coils"/>
    </source>
</evidence>
<dbReference type="GO" id="GO:0008569">
    <property type="term" value="F:minus-end-directed microtubule motor activity"/>
    <property type="evidence" value="ECO:0007669"/>
    <property type="project" value="InterPro"/>
</dbReference>
<feature type="domain" description="AAA+ ATPase" evidence="15">
    <location>
        <begin position="2610"/>
        <end position="2758"/>
    </location>
</feature>
<dbReference type="Gene3D" id="3.40.50.300">
    <property type="entry name" value="P-loop containing nucleotide triphosphate hydrolases"/>
    <property type="match status" value="5"/>
</dbReference>
<keyword evidence="6" id="KW-0547">Nucleotide-binding</keyword>
<dbReference type="CDD" id="cd00009">
    <property type="entry name" value="AAA"/>
    <property type="match status" value="1"/>
</dbReference>
<dbReference type="Gene3D" id="1.10.472.130">
    <property type="match status" value="1"/>
</dbReference>
<evidence type="ECO:0000256" key="2">
    <source>
        <dbReference type="ARBA" id="ARBA00008887"/>
    </source>
</evidence>
<dbReference type="Gene3D" id="1.20.140.100">
    <property type="entry name" value="Dynein heavy chain, N-terminal domain 2"/>
    <property type="match status" value="1"/>
</dbReference>
<keyword evidence="9 14" id="KW-0175">Coiled coil</keyword>
<dbReference type="FunFam" id="3.40.50.300:FF:001221">
    <property type="entry name" value="Axonemal dynein heavy chain 8"/>
    <property type="match status" value="1"/>
</dbReference>
<dbReference type="InterPro" id="IPR035699">
    <property type="entry name" value="AAA_6"/>
</dbReference>
<dbReference type="EMBL" id="UFQS01000641">
    <property type="protein sequence ID" value="SSX05664.1"/>
    <property type="molecule type" value="Genomic_DNA"/>
</dbReference>
<dbReference type="Gene3D" id="1.20.1270.280">
    <property type="match status" value="1"/>
</dbReference>
<evidence type="ECO:0000256" key="1">
    <source>
        <dbReference type="ARBA" id="ARBA00004430"/>
    </source>
</evidence>
<dbReference type="Gene3D" id="3.10.490.20">
    <property type="match status" value="1"/>
</dbReference>
<sequence length="4639" mass="542140">MPWLGVTMKNYGDRAQKQKQSRNMDLTILDSDHNLKRIRQVFSVSTAIQKLIRKRARSRYQSKYQSDRQEQVIRENALRASRLSFIKTREMLILDIAADLLHVKLEVLIQGIIKNDRNIHNLQNFYEPFGTQVLIIGYNVLPLKIVESGWSRHSKKIEQQKRWFVSVGDFSNCERCVIAYHKKIYKSVESIELQDDITFHFIDFDKKNDLIAGSNKIQRVISNFCLQNLTNNNALKSGRKEDFVHATQSFTSLLCHLERYLRHPVIFEVPQNLYKGHMLVPYQILETSRNVDLVFEIEKHFNRWISKISRIIQETKQIKHDSSEVGPHDELEYRQNILINFTKIISFIETKEFNSFLSVLKITKSKLIRIWKEVDNYITCEINEAKDIVRHLELLESFWNPIYRCELPIIKNYLLGLFTSIQNVYKNSLFYNDSVKVVGLIIKVTNQLVLACWNYLTDKGIKTVWTQDKIKLIEKINDCRELQECYLYFYTMTLSFMNNDPSGVAWHGSIVGKFEAFLSRLDKIKTILETSLRFSVLDRSKILGMHTFYYKVLNALNKITGKPYDPLVDPNKCLLDDFYTFQKEIEEIELEMKQFVKQVLNKIPTSESRLLVLKSLESFQLDCLCLNRRYVDIAQMLENEIESLKDIYNERRNNPPIEWNQSVIISRIRWSRNLFNKMNTPMKILKHLDCVIQHKKAQICVKYYNYMASVLLHYELLYHKVWYENAYKIETKLDTPVFSTNKNTNFITVNINKYIPQLIKDSEAMHRMKFYVPNQITTLINAKQTIFNTVDHLNELIMRFNKLREKIPIMLFNLMRPQLKNLENEFAPGFSTITWLSEDLDMYINNVKETLIESECFLKKALDMLYNRIEFQLIEIENYNLIQFPNKPIDSEVFYHMNSSHRIFIGRKIDLKSKSIEKSVIELINGFVDIIRVLDVDSCGNNKFMISFEQLNDKNWRTELTKPINKYDWISFKKIANMVYFPAPEEFEKFRYSNYNEFYYDVSVLHIDCMELFSYYYQKLIGGLVRCTKSSLEKFKEHSRNLQENDSENFEYQPIFLTNAYLDNANCIIRPNLNTINENYQKIVKNIIETHYSISTWGQRAKILPRRNLKKTIDEVRHPKNYFETIFNHQEIKSLRNSFKGGIWHLEKEINKFLKSLSQKNEKILIGSCIDEINTSLEINPKILLKYEYLERFAIDIRDKINELSYMLKDIQAMNCVKNIQSIQINLSLFTETLINKYQQSINILGQFLRIESKKVLEEITKFIEDHITTLNRKLNDLDDIRLTMTCLEEINTNYYDIDKAINNIEKNYALLYDFKFEVPFEEMELVEGVRYVFTNMLQKTQNVQCTLSASQDTLQRKLNEGVHKFVKELDDFNEDYNKNGPMLLGTLTKEDSDKYLLFKSRFDDLWHKYLINESGEKFLGLPINQYPILINRKREFNLMEKLYVFYIKVMSEIQIFLETPWFDINVDFIISRVTEFQNECRRLPVGLKKWPAYMDLKKKIDDLSSACPLLQLISDKSIKQRHWTRLEKILSYKFDIEDASISLGDILQTPLLKFKDDIEDICIGATKENDIEAKLKETIDLWNSIDVPFKMYKEKELLINVKEINEIMFTLENSIVVMHSLANNRYNFTFKKDILLWLWKLVTTEEILEKWLMAQNMLINLESVFVGSDISKQLPMVAKRFSHVDRIWREKIMRRAHESKNLIAVCTDDEIILNLIKIVLEELEVCQKALTGYLESKRLIFPRFFFISDSIMIEILGQSQNPLSIEQYLLSLFDAVANVEFEQGLPDKLISIISKNGERVPLEKPVFCSGGVEIWLGRLLTSIQETIKDILSKTAHKLADSDFNFIAEINLLPGQASLIALQIQWTLDCEHALLKWRNDNLIMRKTNKTINKLLNQLISLTVNNLSSLERIKIETLITIHVHQRDIFDQLCRLKIQSINDFEWEKQMRFYYNNNNDDILIKVTNVDFKYQNEYLGVTERLAITPLTDRCYITLAQAINMSLGGAPTGPAGTGKTETVKDMGKTLGKYVIVFNCSDQLNYQGLGRIFKGLAQSGTWGCFDEFNRIDISVLSVAAQQIHIVFVSKRIKKKEFVFTDGSVVSLNSEFGIFITMNPGYAGRQELPENLKNIFRSVAMMVPDRQIIIRVKLASCGFINNVKLSRKIFILYKLCEEQLSKQVHYDFGLRNILSVLRRLGEQKKENINDTEETIILRVLIDMNMSKLVKEDEYLFNSLIEDLFYGIKMNSTIHKQMQKAIATSCIELELENHNEFNLKVIQLYQISLVRHGIMTLGPTGSGKTKVMNVLLKSFTICKQLHKEIRLNPKAITASQMFGKLDVATNDWTDGIFSSLWRKTLKMKPSEFCWLVLDGPVDAVWIENLNSVLDDNKTLTLANGDRLVMSPNCKLVFEPDNIDNASPATVSRMGMIYISASVTKWVTVLEGWLKTRSSDQAIILKNLFYKNNIFDDLQAFVQMKLKTKMHVNQVMHIQQCCNLLNGLLLNDYENFNFTDVHIERLFLFSLMWSIGGVIESEDHEKFAAFVLSHPSKMKWPISQKSESIFEFVVSNNGNWQHWNEQVEMCKYPDDSVLDFASVWVPTVENVRITYLINLIAKQEKPVLLVGEQGIGKTVIIKCYANEFGPENRIFKSYNFSSATSPSMFQRFIESYMEKRVGTYYGPPQQRKMSIFIDDINMPDIDEWGAQTTNEFVRQLLECKGFFSLDKPGEFSTILDMQLMAAMIYPGGGRNDIPERLKRQFNIFNCTLPSNRSLDKIFSFIAIGYFCSSRFSQEIVDCIPKLVPLIRMIWQNTKIKMLPTPAKFHYSFNLRDLSRIWQGMTIIQGSECKSIETLMKLWRHECSRVINDRFINLEDRSWFTSLMNSLQKQVIPEYEKYFPTEDTFFVDFLRDLEEPTNEEVENYSYESPKVYEEIQCIEVTTKRVLMYMNKFNEQSREKIELVFFKDALIHLIIISRIIRTPSGNALLVGIAGSGKQSLAQLASFIAGHKFHRIMLTSSYNVSNFCDDLKYLYRVAGLQGQGISFIFTDNDIKDENFLEFLNNILSTGEIANLFNKDELDEMLNGLIGELKMVDSKRPRTIDNLYDFFIKRFRTNVHIVLCFSPVSEKFRKRALKFPNLISGCTIDFFQEWPSEALNAVSEYFLSNFDMVCSYEVKSQVKNVMAMVQKIVCQTSFEYYNRLRRQIHVTPKSFLSFLDSYKKLYFEKKQKTYMLSDRMSVGIVKLNEAAETVEKLKAELELQNENMRKITKSAEQIMAETTTALIEADKIKLEVIQQNENVKILLDEIFVKKIETEKFLAAALPSLEKAQKALQSFSKSDIDNLRALRFHSYMIMTIMDVCLILFKEKLDKVAISDTGFPQPSDIQIKKIWGEKCYERMKYFNGDTINAEDIDLMQPYIRVQKYNEKDAEYSCQNLKGVLVWTIAMIKYYQINKNVIPLKNHLAVLERKSVKANAQLDKLSKLLEKKMNEADKALKENKNAEEKVKFARDQFDVVQHQLHQSLALIKGLESEKLRWIEQSIQFKNEIDRLVGDIIILTGFLSYAGPFNKEYRNLLLEKWQQEIILRKIPISSNKNLIHSLVDDVTISEWSTQGLPNDNFSVQNAIIATKANRFPLLIDPQAQGKLWIQKIEKKCNLHVTSFGDKNFKSILEKCISLGFSILIQDTNEDLDPALDNILENRKIKIGNTYKVKLADKEIDYDVNFRLFITTKLSNPSYTPEIFARTSVIDFSLTMKGLEEQLLERVISIEKQEIESERIKLMNDVSSNKRKIEELKENLLQKLSNVYGSLLDDISLVEILNVSKQTSIEIQEKLRIAKITETKINIAREEFRPVATRGSIIYFVISDMALVNCMYQTSLLQFLERFDISIAKSEKNLNKLKRIASIIDYLTRDIFKYKTRGLYENHKLLFLLLMTLRIDMQQQIISYQEFQIFIKGGAALDIKKCPRKPFKWITDVTWLNLVQLSAVEIFSNILENISHNEKQWKFWLEQPNPEKELYPGGYSDLDAFRKLLIIRSWCPDRFVFQSREYIKTSLGKCFLEPVVTDFDDILVESKPLTPIICLLTMGADPTQNIEKLAKKNGIKVNCISMGQGQRNYAKYIIASSLENGSWVLLQNCHLDLAYLNELTTILVEMDERRTGFHPGFRIWITTESHSDFPITLLHLSIKYTNEPPVGIRASLRRTYKTISTDVLEHNDSPLYLSLIFTISLLHTILQERRKFGALGWNIPYEFNSTDWLALCFFVQNHFDVLNMEHSFNMNSIRYMFGEIHYGGRVTDEYDKRLLNSFSKIYFNNRLFENGFEFYTGYKVMAYKYTEEYLRDIEKYEAIDPPGVYGLHANADITYQINTTESILKTIMSMQPKESSGNELEHREELVAQQSQDLLSKLPPNYDLFEVEKILYGMGQFNSMNTFLKQEIERIQKIIIVVRTTLQDLLLAIEGSIIMNIQLQDCLHTIFDARVPIIWQKISWESSSIGFWFTELLERNNQFKKWCFEGRPNMFWMAGFFNPQGFLTSIKQEIAHFHQWPLDQVSISNKEGIYVYDLYLHGAGWNKRKSSLIESKNKILYTLMPVILIDAMYSTTKRCSMLYECPLYKKKNRTALNFITPLWLNCPSDNNKGPDHWILRGVALLCDIK</sequence>
<dbReference type="Pfam" id="PF17852">
    <property type="entry name" value="Dynein_AAA_lid"/>
    <property type="match status" value="1"/>
</dbReference>
<dbReference type="Pfam" id="PF12780">
    <property type="entry name" value="AAA_8"/>
    <property type="match status" value="1"/>
</dbReference>
<dbReference type="InterPro" id="IPR042219">
    <property type="entry name" value="AAA_lid_11_sf"/>
</dbReference>
<dbReference type="Pfam" id="PF12777">
    <property type="entry name" value="MT"/>
    <property type="match status" value="1"/>
</dbReference>
<dbReference type="FunFam" id="1.10.8.1220:FF:000001">
    <property type="entry name" value="Dynein axonemal heavy chain 5"/>
    <property type="match status" value="1"/>
</dbReference>
<dbReference type="Gene3D" id="1.20.920.20">
    <property type="match status" value="1"/>
</dbReference>
<dbReference type="InterPro" id="IPR013594">
    <property type="entry name" value="Dynein_heavy_tail"/>
</dbReference>
<dbReference type="GO" id="GO:0005874">
    <property type="term" value="C:microtubule"/>
    <property type="evidence" value="ECO:0007669"/>
    <property type="project" value="UniProtKB-KW"/>
</dbReference>
<dbReference type="Pfam" id="PF12781">
    <property type="entry name" value="AAA_9"/>
    <property type="match status" value="1"/>
</dbReference>
<dbReference type="Gene3D" id="3.20.180.20">
    <property type="entry name" value="Dynein heavy chain, N-terminal domain 2"/>
    <property type="match status" value="1"/>
</dbReference>
<dbReference type="Gene3D" id="1.10.287.2620">
    <property type="match status" value="1"/>
</dbReference>
<dbReference type="GO" id="GO:0097729">
    <property type="term" value="C:9+2 motile cilium"/>
    <property type="evidence" value="ECO:0007669"/>
    <property type="project" value="UniProtKB-ARBA"/>
</dbReference>
<keyword evidence="8" id="KW-0243">Dynein</keyword>
<dbReference type="FunFam" id="1.20.920.30:FF:000004">
    <property type="entry name" value="Dynein axonemal heavy chain 5"/>
    <property type="match status" value="1"/>
</dbReference>
<dbReference type="FunFam" id="1.20.1270.280:FF:000002">
    <property type="entry name" value="Dynein heavy chain 5, axonemal"/>
    <property type="match status" value="1"/>
</dbReference>
<evidence type="ECO:0000313" key="17">
    <source>
        <dbReference type="EMBL" id="SSX26023.1"/>
    </source>
</evidence>
<name>A0A336MB49_CULSO</name>
<protein>
    <submittedName>
        <fullName evidence="17">CSON013031 protein</fullName>
    </submittedName>
</protein>
<evidence type="ECO:0000313" key="16">
    <source>
        <dbReference type="EMBL" id="SSX05664.1"/>
    </source>
</evidence>
<dbReference type="InterPro" id="IPR004273">
    <property type="entry name" value="Dynein_heavy_D6_P-loop"/>
</dbReference>
<evidence type="ECO:0000256" key="3">
    <source>
        <dbReference type="ARBA" id="ARBA00022490"/>
    </source>
</evidence>
<dbReference type="InterPro" id="IPR027417">
    <property type="entry name" value="P-loop_NTPase"/>
</dbReference>
<feature type="domain" description="AAA+ ATPase" evidence="15">
    <location>
        <begin position="2972"/>
        <end position="3112"/>
    </location>
</feature>
<dbReference type="GO" id="GO:0005524">
    <property type="term" value="F:ATP binding"/>
    <property type="evidence" value="ECO:0007669"/>
    <property type="project" value="UniProtKB-KW"/>
</dbReference>
<dbReference type="FunFam" id="3.40.50.300:FF:001386">
    <property type="entry name" value="Dynein heavy chain, putative"/>
    <property type="match status" value="1"/>
</dbReference>
<dbReference type="Pfam" id="PF18198">
    <property type="entry name" value="AAA_lid_11"/>
    <property type="match status" value="1"/>
</dbReference>
<dbReference type="PANTHER" id="PTHR46532:SF4">
    <property type="entry name" value="AAA+ ATPASE DOMAIN-CONTAINING PROTEIN"/>
    <property type="match status" value="1"/>
</dbReference>
<keyword evidence="12" id="KW-0206">Cytoskeleton</keyword>
<dbReference type="InterPro" id="IPR043160">
    <property type="entry name" value="Dynein_C_barrel"/>
</dbReference>
<dbReference type="SUPFAM" id="SSF52540">
    <property type="entry name" value="P-loop containing nucleoside triphosphate hydrolases"/>
    <property type="match status" value="4"/>
</dbReference>
<organism evidence="17">
    <name type="scientific">Culicoides sonorensis</name>
    <name type="common">Biting midge</name>
    <dbReference type="NCBI Taxonomy" id="179676"/>
    <lineage>
        <taxon>Eukaryota</taxon>
        <taxon>Metazoa</taxon>
        <taxon>Ecdysozoa</taxon>
        <taxon>Arthropoda</taxon>
        <taxon>Hexapoda</taxon>
        <taxon>Insecta</taxon>
        <taxon>Pterygota</taxon>
        <taxon>Neoptera</taxon>
        <taxon>Endopterygota</taxon>
        <taxon>Diptera</taxon>
        <taxon>Nematocera</taxon>
        <taxon>Chironomoidea</taxon>
        <taxon>Ceratopogonidae</taxon>
        <taxon>Ceratopogoninae</taxon>
        <taxon>Culicoides</taxon>
        <taxon>Monoculicoides</taxon>
    </lineage>
</organism>
<dbReference type="GO" id="GO:0051959">
    <property type="term" value="F:dynein light intermediate chain binding"/>
    <property type="evidence" value="ECO:0007669"/>
    <property type="project" value="InterPro"/>
</dbReference>
<dbReference type="VEuPathDB" id="VectorBase:CSON013031"/>
<dbReference type="Gene3D" id="1.20.58.1120">
    <property type="match status" value="1"/>
</dbReference>
<evidence type="ECO:0000256" key="4">
    <source>
        <dbReference type="ARBA" id="ARBA00022701"/>
    </source>
</evidence>
<evidence type="ECO:0000256" key="11">
    <source>
        <dbReference type="ARBA" id="ARBA00023175"/>
    </source>
</evidence>
<dbReference type="InterPro" id="IPR024317">
    <property type="entry name" value="Dynein_heavy_chain_D4_dom"/>
</dbReference>
<proteinExistence type="inferred from homology"/>
<dbReference type="GO" id="GO:0005858">
    <property type="term" value="C:axonemal dynein complex"/>
    <property type="evidence" value="ECO:0007669"/>
    <property type="project" value="TreeGrafter"/>
</dbReference>
<dbReference type="Pfam" id="PF08393">
    <property type="entry name" value="DHC_N2"/>
    <property type="match status" value="1"/>
</dbReference>
<evidence type="ECO:0000256" key="7">
    <source>
        <dbReference type="ARBA" id="ARBA00022840"/>
    </source>
</evidence>
<evidence type="ECO:0000256" key="10">
    <source>
        <dbReference type="ARBA" id="ARBA00023069"/>
    </source>
</evidence>
<feature type="domain" description="AAA+ ATPase" evidence="15">
    <location>
        <begin position="2003"/>
        <end position="2139"/>
    </location>
</feature>
<dbReference type="Gene3D" id="1.10.8.710">
    <property type="match status" value="1"/>
</dbReference>
<dbReference type="EMBL" id="UFQT01000641">
    <property type="protein sequence ID" value="SSX26023.1"/>
    <property type="molecule type" value="Genomic_DNA"/>
</dbReference>
<evidence type="ECO:0000256" key="8">
    <source>
        <dbReference type="ARBA" id="ARBA00023017"/>
    </source>
</evidence>
<keyword evidence="7" id="KW-0067">ATP-binding</keyword>
<comment type="similarity">
    <text evidence="2">Belongs to the dynein heavy chain family.</text>
</comment>